<feature type="region of interest" description="Disordered" evidence="1">
    <location>
        <begin position="122"/>
        <end position="174"/>
    </location>
</feature>
<name>A0A2T2N0T4_CORCC</name>
<accession>A0A2T2N0T4</accession>
<reference evidence="2 3" key="1">
    <citation type="journal article" date="2018" name="Front. Microbiol.">
        <title>Genome-Wide Analysis of Corynespora cassiicola Leaf Fall Disease Putative Effectors.</title>
        <authorList>
            <person name="Lopez D."/>
            <person name="Ribeiro S."/>
            <person name="Label P."/>
            <person name="Fumanal B."/>
            <person name="Venisse J.S."/>
            <person name="Kohler A."/>
            <person name="de Oliveira R.R."/>
            <person name="Labutti K."/>
            <person name="Lipzen A."/>
            <person name="Lail K."/>
            <person name="Bauer D."/>
            <person name="Ohm R.A."/>
            <person name="Barry K.W."/>
            <person name="Spatafora J."/>
            <person name="Grigoriev I.V."/>
            <person name="Martin F.M."/>
            <person name="Pujade-Renaud V."/>
        </authorList>
    </citation>
    <scope>NUCLEOTIDE SEQUENCE [LARGE SCALE GENOMIC DNA]</scope>
    <source>
        <strain evidence="2 3">Philippines</strain>
    </source>
</reference>
<organism evidence="2 3">
    <name type="scientific">Corynespora cassiicola Philippines</name>
    <dbReference type="NCBI Taxonomy" id="1448308"/>
    <lineage>
        <taxon>Eukaryota</taxon>
        <taxon>Fungi</taxon>
        <taxon>Dikarya</taxon>
        <taxon>Ascomycota</taxon>
        <taxon>Pezizomycotina</taxon>
        <taxon>Dothideomycetes</taxon>
        <taxon>Pleosporomycetidae</taxon>
        <taxon>Pleosporales</taxon>
        <taxon>Corynesporascaceae</taxon>
        <taxon>Corynespora</taxon>
    </lineage>
</organism>
<sequence>MLDRSCPNAREHRDGYHQTDRPTFLALLRQQLAEDLDMYRNLASLSGACGVLCRVRLSLHEYTVAAKCTPSHFAHRLRREASIYKRLQPIQGIYVPVHPGNIDLQTHAILLRRNRRARAYDVSQLQRHADRPASNGREQDIPRGIGGAGSWGNLQATGAAQRSDASQYTVEQGD</sequence>
<dbReference type="Proteomes" id="UP000240883">
    <property type="component" value="Unassembled WGS sequence"/>
</dbReference>
<dbReference type="OrthoDB" id="3944001at2759"/>
<evidence type="ECO:0000256" key="1">
    <source>
        <dbReference type="SAM" id="MobiDB-lite"/>
    </source>
</evidence>
<evidence type="ECO:0000313" key="2">
    <source>
        <dbReference type="EMBL" id="PSN59055.1"/>
    </source>
</evidence>
<keyword evidence="3" id="KW-1185">Reference proteome</keyword>
<proteinExistence type="predicted"/>
<dbReference type="STRING" id="1448308.A0A2T2N0T4"/>
<feature type="compositionally biased region" description="Polar residues" evidence="1">
    <location>
        <begin position="152"/>
        <end position="174"/>
    </location>
</feature>
<evidence type="ECO:0000313" key="3">
    <source>
        <dbReference type="Proteomes" id="UP000240883"/>
    </source>
</evidence>
<gene>
    <name evidence="2" type="ORF">BS50DRAFT_641285</name>
</gene>
<dbReference type="AlphaFoldDB" id="A0A2T2N0T4"/>
<protein>
    <submittedName>
        <fullName evidence="2">Uncharacterized protein</fullName>
    </submittedName>
</protein>
<feature type="compositionally biased region" description="Basic and acidic residues" evidence="1">
    <location>
        <begin position="127"/>
        <end position="141"/>
    </location>
</feature>
<dbReference type="EMBL" id="KZ678169">
    <property type="protein sequence ID" value="PSN59055.1"/>
    <property type="molecule type" value="Genomic_DNA"/>
</dbReference>